<evidence type="ECO:0000313" key="5">
    <source>
        <dbReference type="Proteomes" id="UP000182798"/>
    </source>
</evidence>
<dbReference type="InterPro" id="IPR003765">
    <property type="entry name" value="NO3_reductase_chaperone_NarJ"/>
</dbReference>
<dbReference type="GO" id="GO:0051131">
    <property type="term" value="P:chaperone-mediated protein complex assembly"/>
    <property type="evidence" value="ECO:0007669"/>
    <property type="project" value="InterPro"/>
</dbReference>
<dbReference type="InterPro" id="IPR020945">
    <property type="entry name" value="DMSO/NO3_reduct_chaperone"/>
</dbReference>
<dbReference type="GO" id="GO:0042128">
    <property type="term" value="P:nitrate assimilation"/>
    <property type="evidence" value="ECO:0007669"/>
    <property type="project" value="UniProtKB-KW"/>
</dbReference>
<dbReference type="OrthoDB" id="8478585at2"/>
<evidence type="ECO:0000313" key="6">
    <source>
        <dbReference type="Proteomes" id="UP000278334"/>
    </source>
</evidence>
<name>A0A1J5TVE4_9GAMM</name>
<dbReference type="InterPro" id="IPR036411">
    <property type="entry name" value="TorD-like_sf"/>
</dbReference>
<dbReference type="Gene3D" id="1.10.3480.10">
    <property type="entry name" value="TorD-like"/>
    <property type="match status" value="1"/>
</dbReference>
<dbReference type="Proteomes" id="UP000643672">
    <property type="component" value="Unassembled WGS sequence"/>
</dbReference>
<dbReference type="Proteomes" id="UP000278334">
    <property type="component" value="Chromosome"/>
</dbReference>
<evidence type="ECO:0000313" key="3">
    <source>
        <dbReference type="EMBL" id="CAB5494498.1"/>
    </source>
</evidence>
<evidence type="ECO:0000313" key="4">
    <source>
        <dbReference type="EMBL" id="OIR24795.1"/>
    </source>
</evidence>
<dbReference type="GO" id="GO:0051082">
    <property type="term" value="F:unfolded protein binding"/>
    <property type="evidence" value="ECO:0007669"/>
    <property type="project" value="InterPro"/>
</dbReference>
<evidence type="ECO:0000313" key="2">
    <source>
        <dbReference type="EMBL" id="AYQ57252.1"/>
    </source>
</evidence>
<protein>
    <submittedName>
        <fullName evidence="4">Nitrate reductase molybdenum cofactor assembly chaperone</fullName>
    </submittedName>
    <submittedName>
        <fullName evidence="3">Respiratory nitrate reductase delta chain (EC)</fullName>
        <ecNumber evidence="3">1.7.99.4</ecNumber>
    </submittedName>
    <submittedName>
        <fullName evidence="2">Respiratory nitrate reductase delta subunit</fullName>
    </submittedName>
</protein>
<dbReference type="RefSeq" id="WP_071564164.1">
    <property type="nucleotide sequence ID" value="NZ_CAESAQ020000009.1"/>
</dbReference>
<keyword evidence="3" id="KW-0560">Oxidoreductase</keyword>
<reference evidence="5" key="1">
    <citation type="submission" date="2016-09" db="EMBL/GenBank/DDBJ databases">
        <title>Genome Sequence of Bathymodiolus thermophilus sulfur-oxidizing gill endosymbiont.</title>
        <authorList>
            <person name="Ponnudurai R."/>
            <person name="Kleiner M."/>
            <person name="Sayavedra L."/>
            <person name="Thuermer A."/>
            <person name="Felbeck H."/>
            <person name="Schlueter R."/>
            <person name="Schweder T."/>
            <person name="Markert S."/>
        </authorList>
    </citation>
    <scope>NUCLEOTIDE SEQUENCE [LARGE SCALE GENOMIC DNA]</scope>
    <source>
        <strain evidence="5">BAT/CrabSpa'14</strain>
    </source>
</reference>
<dbReference type="Pfam" id="PF02613">
    <property type="entry name" value="Nitrate_red_del"/>
    <property type="match status" value="1"/>
</dbReference>
<dbReference type="GO" id="GO:0016530">
    <property type="term" value="F:metallochaperone activity"/>
    <property type="evidence" value="ECO:0007669"/>
    <property type="project" value="TreeGrafter"/>
</dbReference>
<keyword evidence="7" id="KW-1185">Reference proteome</keyword>
<dbReference type="KEGG" id="bthg:MS2017_1568"/>
<dbReference type="PANTHER" id="PTHR43680:SF2">
    <property type="entry name" value="NITRATE REDUCTASE MOLYBDENUM COFACTOR ASSEMBLY CHAPERONE NARJ"/>
    <property type="match status" value="1"/>
</dbReference>
<reference evidence="2 6" key="3">
    <citation type="submission" date="2017-11" db="EMBL/GenBank/DDBJ databases">
        <title>Genome sequence of the bacterial symbiont EPR9N from a vent mussel Bathymodiolus thermophilus.</title>
        <authorList>
            <person name="Won Y.-J."/>
        </authorList>
    </citation>
    <scope>NUCLEOTIDE SEQUENCE [LARGE SCALE GENOMIC DNA]</scope>
    <source>
        <strain evidence="2 6">EPR9N</strain>
    </source>
</reference>
<evidence type="ECO:0000256" key="1">
    <source>
        <dbReference type="ARBA" id="ARBA00023063"/>
    </source>
</evidence>
<dbReference type="Proteomes" id="UP000182798">
    <property type="component" value="Unassembled WGS sequence"/>
</dbReference>
<dbReference type="NCBIfam" id="TIGR00684">
    <property type="entry name" value="narJ"/>
    <property type="match status" value="1"/>
</dbReference>
<reference evidence="4" key="2">
    <citation type="journal article" date="2017" name="Stand. Genomic Sci.">
        <title>Genome sequence of the sulfur-oxidizing Bathymodiolus thermophilus gill endosymbiont.</title>
        <authorList>
            <person name="Ponnudurai R."/>
            <person name="Sayavedra L."/>
            <person name="Kleiner M."/>
            <person name="Heiden S.E."/>
            <person name="Thurmer A."/>
            <person name="Felbeck H."/>
            <person name="Schluter R."/>
            <person name="Sievert S.M."/>
            <person name="Daniel R."/>
            <person name="Schweder T."/>
            <person name="Markert S."/>
        </authorList>
    </citation>
    <scope>NUCLEOTIDE SEQUENCE</scope>
    <source>
        <strain evidence="4">BAT/CrabSpa'14</strain>
    </source>
</reference>
<evidence type="ECO:0000313" key="7">
    <source>
        <dbReference type="Proteomes" id="UP000643672"/>
    </source>
</evidence>
<dbReference type="EMBL" id="CAESAQ020000009">
    <property type="protein sequence ID" value="CAB5494498.1"/>
    <property type="molecule type" value="Genomic_DNA"/>
</dbReference>
<gene>
    <name evidence="4" type="ORF">BGC33_11835</name>
    <name evidence="2" type="ORF">MS2017_1568</name>
    <name evidence="3" type="ORF">THERMOS_120</name>
</gene>
<dbReference type="EMBL" id="CP024634">
    <property type="protein sequence ID" value="AYQ57252.1"/>
    <property type="molecule type" value="Genomic_DNA"/>
</dbReference>
<organism evidence="4 5">
    <name type="scientific">Bathymodiolus thermophilus thioautotrophic gill symbiont</name>
    <dbReference type="NCBI Taxonomy" id="2360"/>
    <lineage>
        <taxon>Bacteria</taxon>
        <taxon>Pseudomonadati</taxon>
        <taxon>Pseudomonadota</taxon>
        <taxon>Gammaproteobacteria</taxon>
        <taxon>sulfur-oxidizing symbionts</taxon>
    </lineage>
</organism>
<dbReference type="PANTHER" id="PTHR43680">
    <property type="entry name" value="NITRATE REDUCTASE MOLYBDENUM COFACTOR ASSEMBLY CHAPERONE"/>
    <property type="match status" value="1"/>
</dbReference>
<dbReference type="EC" id="1.7.99.4" evidence="3"/>
<dbReference type="GO" id="GO:0016491">
    <property type="term" value="F:oxidoreductase activity"/>
    <property type="evidence" value="ECO:0007669"/>
    <property type="project" value="UniProtKB-KW"/>
</dbReference>
<accession>A0A1J5TVE4</accession>
<keyword evidence="1" id="KW-0534">Nitrate assimilation</keyword>
<dbReference type="SUPFAM" id="SSF89155">
    <property type="entry name" value="TorD-like"/>
    <property type="match status" value="1"/>
</dbReference>
<sequence>MKTLKVLAILLSYPEESVQANTEDLIEVLKEENLLPKKTLKDLLVFIDEYKNEDFLALQERFVSTFDRSRNHCLNLFEHIHGESRDRGQAMVDLTDMYASKGLFINKKELPDYLPLFLEYLSLCEAEEAKESLGDSIDIIALIGGHLKKNKSPYKAIFIALEELSKIKVNKFRVAEAIKNSPKEPETLDELDELWKEQEAFSGETSECNTCEDDASLN</sequence>
<proteinExistence type="predicted"/>
<dbReference type="AlphaFoldDB" id="A0A1J5TVE4"/>
<dbReference type="EMBL" id="MIQH01000509">
    <property type="protein sequence ID" value="OIR24795.1"/>
    <property type="molecule type" value="Genomic_DNA"/>
</dbReference>
<reference evidence="3 7" key="4">
    <citation type="submission" date="2020-05" db="EMBL/GenBank/DDBJ databases">
        <authorList>
            <person name="Petersen J."/>
            <person name="Sayavedra L."/>
        </authorList>
    </citation>
    <scope>NUCLEOTIDE SEQUENCE [LARGE SCALE GENOMIC DNA]</scope>
    <source>
        <strain evidence="3">B thermophilus SOXS</strain>
    </source>
</reference>